<dbReference type="SMART" id="SM00834">
    <property type="entry name" value="CxxC_CXXC_SSSS"/>
    <property type="match status" value="1"/>
</dbReference>
<dbReference type="Proteomes" id="UP000001784">
    <property type="component" value="Chromosome"/>
</dbReference>
<gene>
    <name evidence="2" type="ordered locus">Sfum_1304</name>
</gene>
<dbReference type="NCBIfam" id="TIGR02605">
    <property type="entry name" value="CxxC_CxxC_SSSS"/>
    <property type="match status" value="1"/>
</dbReference>
<evidence type="ECO:0000313" key="2">
    <source>
        <dbReference type="EMBL" id="ABK16996.1"/>
    </source>
</evidence>
<dbReference type="EMBL" id="CP000478">
    <property type="protein sequence ID" value="ABK16996.1"/>
    <property type="molecule type" value="Genomic_DNA"/>
</dbReference>
<accession>A0LHU4</accession>
<evidence type="ECO:0000259" key="1">
    <source>
        <dbReference type="SMART" id="SM00834"/>
    </source>
</evidence>
<organism evidence="2 3">
    <name type="scientific">Syntrophobacter fumaroxidans (strain DSM 10017 / MPOB)</name>
    <dbReference type="NCBI Taxonomy" id="335543"/>
    <lineage>
        <taxon>Bacteria</taxon>
        <taxon>Pseudomonadati</taxon>
        <taxon>Thermodesulfobacteriota</taxon>
        <taxon>Syntrophobacteria</taxon>
        <taxon>Syntrophobacterales</taxon>
        <taxon>Syntrophobacteraceae</taxon>
        <taxon>Syntrophobacter</taxon>
    </lineage>
</organism>
<dbReference type="InterPro" id="IPR013429">
    <property type="entry name" value="Regulatory_FmdB_Zinc_ribbon"/>
</dbReference>
<dbReference type="OrthoDB" id="9813321at2"/>
<dbReference type="AlphaFoldDB" id="A0LHU4"/>
<evidence type="ECO:0000313" key="3">
    <source>
        <dbReference type="Proteomes" id="UP000001784"/>
    </source>
</evidence>
<reference evidence="2 3" key="1">
    <citation type="submission" date="2006-10" db="EMBL/GenBank/DDBJ databases">
        <title>Complete sequence of Syntrophobacter fumaroxidans MPOB.</title>
        <authorList>
            <consortium name="US DOE Joint Genome Institute"/>
            <person name="Copeland A."/>
            <person name="Lucas S."/>
            <person name="Lapidus A."/>
            <person name="Barry K."/>
            <person name="Detter J.C."/>
            <person name="Glavina del Rio T."/>
            <person name="Hammon N."/>
            <person name="Israni S."/>
            <person name="Pitluck S."/>
            <person name="Goltsman E.G."/>
            <person name="Martinez M."/>
            <person name="Schmutz J."/>
            <person name="Larimer F."/>
            <person name="Land M."/>
            <person name="Hauser L."/>
            <person name="Kyrpides N."/>
            <person name="Kim E."/>
            <person name="Boone D.R."/>
            <person name="Brockman F."/>
            <person name="Culley D."/>
            <person name="Ferry J."/>
            <person name="Gunsalus R."/>
            <person name="McInerney M.J."/>
            <person name="Morrison M."/>
            <person name="Plugge C."/>
            <person name="Rohlin L."/>
            <person name="Scholten J."/>
            <person name="Sieber J."/>
            <person name="Stams A.J.M."/>
            <person name="Worm P."/>
            <person name="Henstra A.M."/>
            <person name="Richardson P."/>
        </authorList>
    </citation>
    <scope>NUCLEOTIDE SEQUENCE [LARGE SCALE GENOMIC DNA]</scope>
    <source>
        <strain evidence="3">DSM 10017 / MPOB</strain>
    </source>
</reference>
<keyword evidence="3" id="KW-1185">Reference proteome</keyword>
<feature type="domain" description="Putative regulatory protein FmdB zinc ribbon" evidence="1">
    <location>
        <begin position="1"/>
        <end position="43"/>
    </location>
</feature>
<protein>
    <submittedName>
        <fullName evidence="2">Putative regulatory protein, FmdB family</fullName>
    </submittedName>
</protein>
<dbReference type="InParanoid" id="A0LHU4"/>
<dbReference type="KEGG" id="sfu:Sfum_1304"/>
<dbReference type="Pfam" id="PF09723">
    <property type="entry name" value="Zn_ribbon_8"/>
    <property type="match status" value="1"/>
</dbReference>
<proteinExistence type="predicted"/>
<dbReference type="HOGENOM" id="CLU_136025_4_0_7"/>
<sequence>MPIYEYRCRKCGTGFESLVFGRADEVSLCCPGCGGTDVEKQLSWFSTSHASASDRGAQCAPKPGSRFG</sequence>
<name>A0LHU4_SYNFM</name>